<organism evidence="3 4">
    <name type="scientific">Chryseosolibacter indicus</name>
    <dbReference type="NCBI Taxonomy" id="2782351"/>
    <lineage>
        <taxon>Bacteria</taxon>
        <taxon>Pseudomonadati</taxon>
        <taxon>Bacteroidota</taxon>
        <taxon>Cytophagia</taxon>
        <taxon>Cytophagales</taxon>
        <taxon>Chryseotaleaceae</taxon>
        <taxon>Chryseosolibacter</taxon>
    </lineage>
</organism>
<evidence type="ECO:0000313" key="4">
    <source>
        <dbReference type="Proteomes" id="UP000772618"/>
    </source>
</evidence>
<dbReference type="InterPro" id="IPR032466">
    <property type="entry name" value="Metal_Hydrolase"/>
</dbReference>
<keyword evidence="4" id="KW-1185">Reference proteome</keyword>
<gene>
    <name evidence="3" type="ORF">KK060_01220</name>
</gene>
<dbReference type="Gene3D" id="3.30.110.90">
    <property type="entry name" value="Amidohydrolase"/>
    <property type="match status" value="1"/>
</dbReference>
<name>A0ABS5VKB7_9BACT</name>
<dbReference type="InterPro" id="IPR051781">
    <property type="entry name" value="Metallo-dep_Hydrolase"/>
</dbReference>
<comment type="caution">
    <text evidence="3">The sequence shown here is derived from an EMBL/GenBank/DDBJ whole genome shotgun (WGS) entry which is preliminary data.</text>
</comment>
<protein>
    <submittedName>
        <fullName evidence="3">Amidohydrolase family protein</fullName>
    </submittedName>
</protein>
<dbReference type="InterPro" id="IPR011059">
    <property type="entry name" value="Metal-dep_hydrolase_composite"/>
</dbReference>
<keyword evidence="1" id="KW-0732">Signal</keyword>
<proteinExistence type="predicted"/>
<dbReference type="Pfam" id="PF01979">
    <property type="entry name" value="Amidohydro_1"/>
    <property type="match status" value="1"/>
</dbReference>
<dbReference type="PANTHER" id="PTHR43135:SF3">
    <property type="entry name" value="ALPHA-D-RIBOSE 1-METHYLPHOSPHONATE 5-TRIPHOSPHATE DIPHOSPHATASE"/>
    <property type="match status" value="1"/>
</dbReference>
<evidence type="ECO:0000259" key="2">
    <source>
        <dbReference type="Pfam" id="PF01979"/>
    </source>
</evidence>
<dbReference type="Gene3D" id="3.40.50.10910">
    <property type="entry name" value="Amidohydrolase"/>
    <property type="match status" value="1"/>
</dbReference>
<feature type="domain" description="Amidohydrolase-related" evidence="2">
    <location>
        <begin position="84"/>
        <end position="440"/>
    </location>
</feature>
<dbReference type="PANTHER" id="PTHR43135">
    <property type="entry name" value="ALPHA-D-RIBOSE 1-METHYLPHOSPHONATE 5-TRIPHOSPHATE DIPHOSPHATASE"/>
    <property type="match status" value="1"/>
</dbReference>
<evidence type="ECO:0000256" key="1">
    <source>
        <dbReference type="SAM" id="SignalP"/>
    </source>
</evidence>
<evidence type="ECO:0000313" key="3">
    <source>
        <dbReference type="EMBL" id="MBT1701878.1"/>
    </source>
</evidence>
<dbReference type="SUPFAM" id="SSF51556">
    <property type="entry name" value="Metallo-dependent hydrolases"/>
    <property type="match status" value="1"/>
</dbReference>
<feature type="signal peptide" evidence="1">
    <location>
        <begin position="1"/>
        <end position="21"/>
    </location>
</feature>
<dbReference type="InterPro" id="IPR006680">
    <property type="entry name" value="Amidohydro-rel"/>
</dbReference>
<feature type="chain" id="PRO_5045206303" evidence="1">
    <location>
        <begin position="22"/>
        <end position="457"/>
    </location>
</feature>
<dbReference type="Gene3D" id="1.20.58.520">
    <property type="entry name" value="Amidohydrolase"/>
    <property type="match status" value="1"/>
</dbReference>
<dbReference type="SUPFAM" id="SSF51338">
    <property type="entry name" value="Composite domain of metallo-dependent hydrolases"/>
    <property type="match status" value="2"/>
</dbReference>
<reference evidence="3 4" key="1">
    <citation type="submission" date="2021-05" db="EMBL/GenBank/DDBJ databases">
        <title>A Polyphasic approach of four new species of the genus Ohtaekwangia: Ohtaekwangia histidinii sp. nov., Ohtaekwangia cretensis sp. nov., Ohtaekwangia indiensis sp. nov., Ohtaekwangia reichenbachii sp. nov. from diverse environment.</title>
        <authorList>
            <person name="Octaviana S."/>
        </authorList>
    </citation>
    <scope>NUCLEOTIDE SEQUENCE [LARGE SCALE GENOMIC DNA]</scope>
    <source>
        <strain evidence="3 4">PWU20</strain>
    </source>
</reference>
<dbReference type="Gene3D" id="2.30.40.10">
    <property type="entry name" value="Urease, subunit C, domain 1"/>
    <property type="match status" value="1"/>
</dbReference>
<sequence>MMNLKIFLLLTLIFFASIAKGQQPVDNVSREVVFLHVNVITMDSDKILEDQTVIVRNGKIKQIGNSKSVKYPKNAFIVNSKDKYLIPGLAEMHAHVPPIDDITPMKEVLTLFVANGITTIRGMLGHPKHLELRSKINSSEILGPHFYTTGPSFNGMSVRSAEEGAAMVRKQKEAGYDYLKLHPGLSREKFDAIASTAKEVGIPFVGHVSFGVGVWHAIESRYSSIDHMDGFIEGLVPGINKMVEQQTGLFGMNVADKVDTTRIPELIQQLKQNNIWVVPTQSLAERWFHPDYTAEVFKADPNLVYMKPETIEQWVNSKQNLVNNPTYNPDRVQEFVALRRKLILKCQRNGVGLLLGCDAPQIFNVPGFSTHQELQYLVLSGLTPYEALRAGTVNVAKYLGKSDSGIIREDAVADLVLLNGNPLVDIKQTQNIAGVMLGNKWLGKKHLDDELKKLRKK</sequence>
<dbReference type="EMBL" id="JAHESD010000002">
    <property type="protein sequence ID" value="MBT1701878.1"/>
    <property type="molecule type" value="Genomic_DNA"/>
</dbReference>
<dbReference type="Proteomes" id="UP000772618">
    <property type="component" value="Unassembled WGS sequence"/>
</dbReference>
<accession>A0ABS5VKB7</accession>
<dbReference type="RefSeq" id="WP_367397451.1">
    <property type="nucleotide sequence ID" value="NZ_JAHESD010000002.1"/>
</dbReference>